<feature type="compositionally biased region" description="Polar residues" evidence="2">
    <location>
        <begin position="351"/>
        <end position="364"/>
    </location>
</feature>
<evidence type="ECO:0000313" key="5">
    <source>
        <dbReference type="RefSeq" id="XP_039242429.1"/>
    </source>
</evidence>
<name>A0A7R5L0J2_9PASS</name>
<reference evidence="5" key="1">
    <citation type="submission" date="2025-08" db="UniProtKB">
        <authorList>
            <consortium name="RefSeq"/>
        </authorList>
    </citation>
    <scope>IDENTIFICATION</scope>
    <source>
        <tissue evidence="5">Muscle</tissue>
    </source>
</reference>
<dbReference type="GO" id="GO:0003009">
    <property type="term" value="P:skeletal muscle contraction"/>
    <property type="evidence" value="ECO:0007669"/>
    <property type="project" value="TreeGrafter"/>
</dbReference>
<dbReference type="GO" id="GO:0036010">
    <property type="term" value="P:protein localization to endosome"/>
    <property type="evidence" value="ECO:0007669"/>
    <property type="project" value="TreeGrafter"/>
</dbReference>
<feature type="domain" description="FAM21/CAPZIP" evidence="3">
    <location>
        <begin position="51"/>
        <end position="150"/>
    </location>
</feature>
<dbReference type="GO" id="GO:0005829">
    <property type="term" value="C:cytosol"/>
    <property type="evidence" value="ECO:0007669"/>
    <property type="project" value="GOC"/>
</dbReference>
<dbReference type="InterPro" id="IPR029341">
    <property type="entry name" value="FAM21/CAPZIP"/>
</dbReference>
<feature type="compositionally biased region" description="Basic and acidic residues" evidence="2">
    <location>
        <begin position="169"/>
        <end position="248"/>
    </location>
</feature>
<keyword evidence="4" id="KW-1185">Reference proteome</keyword>
<protein>
    <submittedName>
        <fullName evidence="5">CapZ-interacting protein isoform X2</fullName>
    </submittedName>
</protein>
<feature type="compositionally biased region" description="Basic and acidic residues" evidence="2">
    <location>
        <begin position="287"/>
        <end position="296"/>
    </location>
</feature>
<dbReference type="RefSeq" id="XP_039242429.1">
    <property type="nucleotide sequence ID" value="XM_039386495.1"/>
</dbReference>
<feature type="region of interest" description="Disordered" evidence="2">
    <location>
        <begin position="1"/>
        <end position="53"/>
    </location>
</feature>
<dbReference type="GO" id="GO:1901981">
    <property type="term" value="F:phosphatidylinositol phosphate binding"/>
    <property type="evidence" value="ECO:0007669"/>
    <property type="project" value="TreeGrafter"/>
</dbReference>
<feature type="compositionally biased region" description="Basic and acidic residues" evidence="2">
    <location>
        <begin position="303"/>
        <end position="320"/>
    </location>
</feature>
<evidence type="ECO:0000256" key="2">
    <source>
        <dbReference type="SAM" id="MobiDB-lite"/>
    </source>
</evidence>
<evidence type="ECO:0000313" key="4">
    <source>
        <dbReference type="Proteomes" id="UP000504627"/>
    </source>
</evidence>
<dbReference type="AlphaFoldDB" id="A0A7R5L0J2"/>
<keyword evidence="1" id="KW-0597">Phosphoprotein</keyword>
<dbReference type="Proteomes" id="UP000504627">
    <property type="component" value="Unplaced"/>
</dbReference>
<evidence type="ECO:0000259" key="3">
    <source>
        <dbReference type="Pfam" id="PF15255"/>
    </source>
</evidence>
<accession>A0A7R5L0J2</accession>
<dbReference type="GeneID" id="113988706"/>
<gene>
    <name evidence="5" type="primary">RCSD1</name>
</gene>
<feature type="compositionally biased region" description="Low complexity" evidence="2">
    <location>
        <begin position="98"/>
        <end position="107"/>
    </location>
</feature>
<evidence type="ECO:0000256" key="1">
    <source>
        <dbReference type="ARBA" id="ARBA00022553"/>
    </source>
</evidence>
<feature type="compositionally biased region" description="Polar residues" evidence="2">
    <location>
        <begin position="108"/>
        <end position="127"/>
    </location>
</feature>
<dbReference type="GO" id="GO:0051015">
    <property type="term" value="F:actin filament binding"/>
    <property type="evidence" value="ECO:0007669"/>
    <property type="project" value="TreeGrafter"/>
</dbReference>
<sequence length="364" mass="39082">MENRPAETNSEVDKSASPSVAQLAGKFKEQAANITGKEKRSPNACPLPKVKVKSSPMIEKLQANLAFSPAALLPGVSPKSPGLKALVSPFSTPPSTPTSPGTQTQPSEASETPVSFDQPPEGTQLQFYNKVRTRGSIKRRPPSRRFRRSLSEYGDGEDLGLNISSPENGAREEEVFRPNDKTEEAETGSKEQKKQAGSDEKPPSRRGSSRSEDELKGSKEQKEESGSDEKPPLRRGSSRSEDEEKGDKQEEEMNPCKSNKGNTKEGEVCCDAPGKENSAQPTSGNKDVCEGPKGEEQQGTASEQEKGDKEKGEAEAKESNESTDTQRTSDTEETPLAPESLQDAVGLETASEASPSATQEQGTA</sequence>
<feature type="region of interest" description="Disordered" evidence="2">
    <location>
        <begin position="71"/>
        <end position="364"/>
    </location>
</feature>
<dbReference type="Pfam" id="PF15255">
    <property type="entry name" value="CAP-ZIP_m"/>
    <property type="match status" value="1"/>
</dbReference>
<dbReference type="PANTHER" id="PTHR21669">
    <property type="entry name" value="CAPZ-INTERACTING PROTEIN AND RELATED PROTEINS"/>
    <property type="match status" value="1"/>
</dbReference>
<proteinExistence type="predicted"/>
<organism evidence="4 5">
    <name type="scientific">Pipra filicauda</name>
    <name type="common">Wire-tailed manakin</name>
    <dbReference type="NCBI Taxonomy" id="649802"/>
    <lineage>
        <taxon>Eukaryota</taxon>
        <taxon>Metazoa</taxon>
        <taxon>Chordata</taxon>
        <taxon>Craniata</taxon>
        <taxon>Vertebrata</taxon>
        <taxon>Euteleostomi</taxon>
        <taxon>Archelosauria</taxon>
        <taxon>Archosauria</taxon>
        <taxon>Dinosauria</taxon>
        <taxon>Saurischia</taxon>
        <taxon>Theropoda</taxon>
        <taxon>Coelurosauria</taxon>
        <taxon>Aves</taxon>
        <taxon>Neognathae</taxon>
        <taxon>Neoaves</taxon>
        <taxon>Telluraves</taxon>
        <taxon>Australaves</taxon>
        <taxon>Passeriformes</taxon>
        <taxon>Pipridae</taxon>
        <taxon>Pipra</taxon>
    </lineage>
</organism>
<dbReference type="CTD" id="92241"/>
<dbReference type="PANTHER" id="PTHR21669:SF2">
    <property type="entry name" value="CAPZ-INTERACTING PROTEIN"/>
    <property type="match status" value="1"/>
</dbReference>
<dbReference type="GO" id="GO:1905394">
    <property type="term" value="F:retromer complex binding"/>
    <property type="evidence" value="ECO:0007669"/>
    <property type="project" value="TreeGrafter"/>
</dbReference>
<dbReference type="GO" id="GO:0042147">
    <property type="term" value="P:retrograde transport, endosome to Golgi"/>
    <property type="evidence" value="ECO:0007669"/>
    <property type="project" value="TreeGrafter"/>
</dbReference>
<dbReference type="GO" id="GO:0005769">
    <property type="term" value="C:early endosome"/>
    <property type="evidence" value="ECO:0007669"/>
    <property type="project" value="TreeGrafter"/>
</dbReference>
<dbReference type="GO" id="GO:0071203">
    <property type="term" value="C:WASH complex"/>
    <property type="evidence" value="ECO:0007669"/>
    <property type="project" value="TreeGrafter"/>
</dbReference>
<feature type="compositionally biased region" description="Basic residues" evidence="2">
    <location>
        <begin position="131"/>
        <end position="148"/>
    </location>
</feature>